<keyword evidence="3" id="KW-0996">Nickel insertion</keyword>
<dbReference type="Pfam" id="PF01774">
    <property type="entry name" value="UreD"/>
    <property type="match status" value="1"/>
</dbReference>
<evidence type="ECO:0000313" key="5">
    <source>
        <dbReference type="Proteomes" id="UP000571084"/>
    </source>
</evidence>
<reference evidence="4 5" key="1">
    <citation type="submission" date="2020-08" db="EMBL/GenBank/DDBJ databases">
        <title>Genomic Encyclopedia of Type Strains, Phase IV (KMG-IV): sequencing the most valuable type-strain genomes for metagenomic binning, comparative biology and taxonomic classification.</title>
        <authorList>
            <person name="Goeker M."/>
        </authorList>
    </citation>
    <scope>NUCLEOTIDE SEQUENCE [LARGE SCALE GENOMIC DNA]</scope>
    <source>
        <strain evidence="4 5">DSM 23240</strain>
    </source>
</reference>
<evidence type="ECO:0000313" key="4">
    <source>
        <dbReference type="EMBL" id="MBB5198540.1"/>
    </source>
</evidence>
<protein>
    <recommendedName>
        <fullName evidence="3">Urease accessory protein UreD</fullName>
    </recommendedName>
</protein>
<keyword evidence="3" id="KW-0963">Cytoplasm</keyword>
<comment type="subcellular location">
    <subcellularLocation>
        <location evidence="3">Cytoplasm</location>
    </subcellularLocation>
</comment>
<proteinExistence type="inferred from homology"/>
<organism evidence="4 5">
    <name type="scientific">Glaciimonas immobilis</name>
    <dbReference type="NCBI Taxonomy" id="728004"/>
    <lineage>
        <taxon>Bacteria</taxon>
        <taxon>Pseudomonadati</taxon>
        <taxon>Pseudomonadota</taxon>
        <taxon>Betaproteobacteria</taxon>
        <taxon>Burkholderiales</taxon>
        <taxon>Oxalobacteraceae</taxon>
        <taxon>Glaciimonas</taxon>
    </lineage>
</organism>
<dbReference type="Proteomes" id="UP000571084">
    <property type="component" value="Unassembled WGS sequence"/>
</dbReference>
<evidence type="ECO:0000256" key="1">
    <source>
        <dbReference type="ARBA" id="ARBA00007177"/>
    </source>
</evidence>
<evidence type="ECO:0000256" key="2">
    <source>
        <dbReference type="ARBA" id="ARBA00023186"/>
    </source>
</evidence>
<comment type="function">
    <text evidence="3">Required for maturation of urease via the functional incorporation of the urease nickel metallocenter.</text>
</comment>
<dbReference type="GO" id="GO:0016151">
    <property type="term" value="F:nickel cation binding"/>
    <property type="evidence" value="ECO:0007669"/>
    <property type="project" value="UniProtKB-UniRule"/>
</dbReference>
<dbReference type="HAMAP" id="MF_01384">
    <property type="entry name" value="UreD"/>
    <property type="match status" value="1"/>
</dbReference>
<name>A0A840RPH7_9BURK</name>
<dbReference type="InterPro" id="IPR002669">
    <property type="entry name" value="UreD"/>
</dbReference>
<dbReference type="PANTHER" id="PTHR33643:SF1">
    <property type="entry name" value="UREASE ACCESSORY PROTEIN D"/>
    <property type="match status" value="1"/>
</dbReference>
<gene>
    <name evidence="3" type="primary">ureD</name>
    <name evidence="4" type="ORF">HNR39_000350</name>
</gene>
<sequence length="317" mass="34188">MKFVDVPDLPVLLQDPGVAVSVAGVTDTVKTVSLQPGSPIKSMPWQARLTLGFANDQGTTRLIERSHVGPLRVQKPLYPEQPAVCHAIIIHPPGGVVGGDQLTISAQVGPAAHALLTTPGAAKWYKANGNISQQKVTLSVAEAAVLEWLPQETIFFNHAVVKLDHNVVLAADASYIGGEILCFGRTASGESFDSGKIMQRTSIRRGGKLIWFEQGTLCGGTTAMNSHLGLANYTVSATLIAVGKVLPAKVLNDLRQISDHLIKGHARIGATQMKSVLVMRFLGHSSELARQWMTQAWQHIRPELLGREAVIPRIWNT</sequence>
<dbReference type="EMBL" id="JACHHQ010000001">
    <property type="protein sequence ID" value="MBB5198540.1"/>
    <property type="molecule type" value="Genomic_DNA"/>
</dbReference>
<dbReference type="GO" id="GO:0005737">
    <property type="term" value="C:cytoplasm"/>
    <property type="evidence" value="ECO:0007669"/>
    <property type="project" value="UniProtKB-SubCell"/>
</dbReference>
<comment type="caution">
    <text evidence="4">The sequence shown here is derived from an EMBL/GenBank/DDBJ whole genome shotgun (WGS) entry which is preliminary data.</text>
</comment>
<dbReference type="PANTHER" id="PTHR33643">
    <property type="entry name" value="UREASE ACCESSORY PROTEIN D"/>
    <property type="match status" value="1"/>
</dbReference>
<comment type="similarity">
    <text evidence="1 3">Belongs to the UreD family.</text>
</comment>
<comment type="subunit">
    <text evidence="3">UreD, UreF and UreG form a complex that acts as a GTP-hydrolysis-dependent molecular chaperone, activating the urease apoprotein by helping to assemble the nickel containing metallocenter of UreC. The UreE protein probably delivers the nickel.</text>
</comment>
<dbReference type="AlphaFoldDB" id="A0A840RPH7"/>
<accession>A0A840RPH7</accession>
<evidence type="ECO:0000256" key="3">
    <source>
        <dbReference type="HAMAP-Rule" id="MF_01384"/>
    </source>
</evidence>
<keyword evidence="5" id="KW-1185">Reference proteome</keyword>
<keyword evidence="2 3" id="KW-0143">Chaperone</keyword>